<dbReference type="EMBL" id="CAMKVN010000008">
    <property type="protein sequence ID" value="CAI2161575.1"/>
    <property type="molecule type" value="Genomic_DNA"/>
</dbReference>
<evidence type="ECO:0000313" key="1">
    <source>
        <dbReference type="EMBL" id="CAI2161575.1"/>
    </source>
</evidence>
<comment type="caution">
    <text evidence="1">The sequence shown here is derived from an EMBL/GenBank/DDBJ whole genome shotgun (WGS) entry which is preliminary data.</text>
</comment>
<dbReference type="AlphaFoldDB" id="A0A9W4SAK8"/>
<sequence>MPQISEGGVVDIRKVADIEKIETKGLELTENGIKLDGCLHVIDCISAGGMPREKNKDDLINVLEVHYCGRGVGKSRAGKYNEVYEQGELYIDMVNKKVIEEELYLGNDIEERIEQGTYNRFYGSLVALKDLTKLAKLQIEMTKVKENFEHLPNSNLQIAANRAALVTGGSLVLVGQSDTENPNSQIYTQIGGVISIANEFIADAEKFLDNYNELLGVLSQFEKIAELKGTDGEIDINELTEKRDELVKDLVKGKSSEVQGMIDAIKDLEKKIITYRKFSYYEENVKKQDKQQDPKVELEKENLLDEELEARIEIPINNNK</sequence>
<reference evidence="1" key="1">
    <citation type="submission" date="2022-08" db="EMBL/GenBank/DDBJ databases">
        <authorList>
            <person name="Kallberg Y."/>
            <person name="Tangrot J."/>
            <person name="Rosling A."/>
        </authorList>
    </citation>
    <scope>NUCLEOTIDE SEQUENCE</scope>
    <source>
        <strain evidence="1">Wild A</strain>
    </source>
</reference>
<dbReference type="OrthoDB" id="2447973at2759"/>
<accession>A0A9W4SAK8</accession>
<keyword evidence="2" id="KW-1185">Reference proteome</keyword>
<name>A0A9W4SAK8_9GLOM</name>
<dbReference type="Proteomes" id="UP001153678">
    <property type="component" value="Unassembled WGS sequence"/>
</dbReference>
<proteinExistence type="predicted"/>
<gene>
    <name evidence="1" type="ORF">FWILDA_LOCUS116</name>
</gene>
<protein>
    <submittedName>
        <fullName evidence="1">15249_t:CDS:1</fullName>
    </submittedName>
</protein>
<organism evidence="1 2">
    <name type="scientific">Funneliformis geosporum</name>
    <dbReference type="NCBI Taxonomy" id="1117311"/>
    <lineage>
        <taxon>Eukaryota</taxon>
        <taxon>Fungi</taxon>
        <taxon>Fungi incertae sedis</taxon>
        <taxon>Mucoromycota</taxon>
        <taxon>Glomeromycotina</taxon>
        <taxon>Glomeromycetes</taxon>
        <taxon>Glomerales</taxon>
        <taxon>Glomeraceae</taxon>
        <taxon>Funneliformis</taxon>
    </lineage>
</organism>
<evidence type="ECO:0000313" key="2">
    <source>
        <dbReference type="Proteomes" id="UP001153678"/>
    </source>
</evidence>